<dbReference type="AlphaFoldDB" id="A0A1G6JKA7"/>
<evidence type="ECO:0008006" key="4">
    <source>
        <dbReference type="Google" id="ProtNLM"/>
    </source>
</evidence>
<organism evidence="2 3">
    <name type="scientific">Acinetobacter marinus</name>
    <dbReference type="NCBI Taxonomy" id="281375"/>
    <lineage>
        <taxon>Bacteria</taxon>
        <taxon>Pseudomonadati</taxon>
        <taxon>Pseudomonadota</taxon>
        <taxon>Gammaproteobacteria</taxon>
        <taxon>Moraxellales</taxon>
        <taxon>Moraxellaceae</taxon>
        <taxon>Acinetobacter</taxon>
    </lineage>
</organism>
<evidence type="ECO:0000313" key="2">
    <source>
        <dbReference type="EMBL" id="SDC18386.1"/>
    </source>
</evidence>
<dbReference type="Pfam" id="PF11804">
    <property type="entry name" value="DUF3325"/>
    <property type="match status" value="1"/>
</dbReference>
<keyword evidence="1" id="KW-0472">Membrane</keyword>
<sequence length="116" mass="13186">MNDAVLMVLSTLILIFLGMLCLSYSMEKHYKSVFSRPFSTPKLILFRVLGWSLLLLSMYCCINIWNLPIGLAAWFGLLTFIVALLIYIQAYQASWTRYLAVVLAGILICLQGILLF</sequence>
<accession>A0A1G6JKA7</accession>
<dbReference type="Proteomes" id="UP000242317">
    <property type="component" value="Unassembled WGS sequence"/>
</dbReference>
<dbReference type="InterPro" id="IPR021762">
    <property type="entry name" value="DUF3325"/>
</dbReference>
<name>A0A1G6JKA7_9GAMM</name>
<dbReference type="RefSeq" id="WP_092618326.1">
    <property type="nucleotide sequence ID" value="NZ_FMYK01000003.1"/>
</dbReference>
<keyword evidence="3" id="KW-1185">Reference proteome</keyword>
<keyword evidence="1" id="KW-1133">Transmembrane helix</keyword>
<gene>
    <name evidence="2" type="ORF">SAMN05421749_103360</name>
</gene>
<evidence type="ECO:0000256" key="1">
    <source>
        <dbReference type="SAM" id="Phobius"/>
    </source>
</evidence>
<feature type="transmembrane region" description="Helical" evidence="1">
    <location>
        <begin position="6"/>
        <end position="24"/>
    </location>
</feature>
<feature type="transmembrane region" description="Helical" evidence="1">
    <location>
        <begin position="95"/>
        <end position="114"/>
    </location>
</feature>
<evidence type="ECO:0000313" key="3">
    <source>
        <dbReference type="Proteomes" id="UP000242317"/>
    </source>
</evidence>
<dbReference type="EMBL" id="FMYK01000003">
    <property type="protein sequence ID" value="SDC18386.1"/>
    <property type="molecule type" value="Genomic_DNA"/>
</dbReference>
<dbReference type="OrthoDB" id="6694637at2"/>
<protein>
    <recommendedName>
        <fullName evidence="4">DUF3325 domain-containing protein</fullName>
    </recommendedName>
</protein>
<proteinExistence type="predicted"/>
<keyword evidence="1" id="KW-0812">Transmembrane</keyword>
<feature type="transmembrane region" description="Helical" evidence="1">
    <location>
        <begin position="71"/>
        <end position="88"/>
    </location>
</feature>
<feature type="transmembrane region" description="Helical" evidence="1">
    <location>
        <begin position="44"/>
        <end position="65"/>
    </location>
</feature>
<reference evidence="3" key="1">
    <citation type="submission" date="2016-09" db="EMBL/GenBank/DDBJ databases">
        <authorList>
            <person name="Varghese N."/>
            <person name="Submissions S."/>
        </authorList>
    </citation>
    <scope>NUCLEOTIDE SEQUENCE [LARGE SCALE GENOMIC DNA]</scope>
    <source>
        <strain evidence="3">ANC 3699</strain>
    </source>
</reference>